<evidence type="ECO:0000313" key="3">
    <source>
        <dbReference type="EMBL" id="GAG63725.1"/>
    </source>
</evidence>
<evidence type="ECO:0000256" key="2">
    <source>
        <dbReference type="SAM" id="Phobius"/>
    </source>
</evidence>
<keyword evidence="2" id="KW-0812">Transmembrane</keyword>
<accession>X0Z359</accession>
<feature type="coiled-coil region" evidence="1">
    <location>
        <begin position="48"/>
        <end position="75"/>
    </location>
</feature>
<protein>
    <submittedName>
        <fullName evidence="3">Uncharacterized protein</fullName>
    </submittedName>
</protein>
<organism evidence="3">
    <name type="scientific">marine sediment metagenome</name>
    <dbReference type="NCBI Taxonomy" id="412755"/>
    <lineage>
        <taxon>unclassified sequences</taxon>
        <taxon>metagenomes</taxon>
        <taxon>ecological metagenomes</taxon>
    </lineage>
</organism>
<feature type="transmembrane region" description="Helical" evidence="2">
    <location>
        <begin position="107"/>
        <end position="126"/>
    </location>
</feature>
<sequence length="127" mass="14924">IFTAMTRTKGWVTITGTGSHAKECKKEIDKTMENYPKIIFEMPDREAIKLFQRDLAKNQEQFNKLERMIEKIAKEMGVGKEEIIKKLNVNGRQHELLAYMIEGYSHILYICIFFLIQLHLLLVHNLL</sequence>
<evidence type="ECO:0000256" key="1">
    <source>
        <dbReference type="SAM" id="Coils"/>
    </source>
</evidence>
<dbReference type="EMBL" id="BART01001170">
    <property type="protein sequence ID" value="GAG63725.1"/>
    <property type="molecule type" value="Genomic_DNA"/>
</dbReference>
<comment type="caution">
    <text evidence="3">The sequence shown here is derived from an EMBL/GenBank/DDBJ whole genome shotgun (WGS) entry which is preliminary data.</text>
</comment>
<dbReference type="AlphaFoldDB" id="X0Z359"/>
<keyword evidence="2" id="KW-0472">Membrane</keyword>
<keyword evidence="2" id="KW-1133">Transmembrane helix</keyword>
<proteinExistence type="predicted"/>
<gene>
    <name evidence="3" type="ORF">S01H4_04389</name>
</gene>
<name>X0Z359_9ZZZZ</name>
<reference evidence="3" key="1">
    <citation type="journal article" date="2014" name="Front. Microbiol.">
        <title>High frequency of phylogenetically diverse reductive dehalogenase-homologous genes in deep subseafloor sedimentary metagenomes.</title>
        <authorList>
            <person name="Kawai M."/>
            <person name="Futagami T."/>
            <person name="Toyoda A."/>
            <person name="Takaki Y."/>
            <person name="Nishi S."/>
            <person name="Hori S."/>
            <person name="Arai W."/>
            <person name="Tsubouchi T."/>
            <person name="Morono Y."/>
            <person name="Uchiyama I."/>
            <person name="Ito T."/>
            <person name="Fujiyama A."/>
            <person name="Inagaki F."/>
            <person name="Takami H."/>
        </authorList>
    </citation>
    <scope>NUCLEOTIDE SEQUENCE</scope>
    <source>
        <strain evidence="3">Expedition CK06-06</strain>
    </source>
</reference>
<feature type="non-terminal residue" evidence="3">
    <location>
        <position position="1"/>
    </location>
</feature>
<keyword evidence="1" id="KW-0175">Coiled coil</keyword>